<dbReference type="EMBL" id="CM010717">
    <property type="protein sequence ID" value="RZC55454.1"/>
    <property type="molecule type" value="Genomic_DNA"/>
</dbReference>
<proteinExistence type="predicted"/>
<evidence type="ECO:0000313" key="2">
    <source>
        <dbReference type="Proteomes" id="UP000316621"/>
    </source>
</evidence>
<dbReference type="Gramene" id="RZC55454">
    <property type="protein sequence ID" value="RZC55454"/>
    <property type="gene ID" value="C5167_014306"/>
</dbReference>
<accession>A0A4Y7J2U9</accession>
<keyword evidence="2" id="KW-1185">Reference proteome</keyword>
<protein>
    <submittedName>
        <fullName evidence="1">Uncharacterized protein</fullName>
    </submittedName>
</protein>
<gene>
    <name evidence="1" type="ORF">C5167_014306</name>
</gene>
<reference evidence="1 2" key="1">
    <citation type="journal article" date="2018" name="Science">
        <title>The opium poppy genome and morphinan production.</title>
        <authorList>
            <person name="Guo L."/>
            <person name="Winzer T."/>
            <person name="Yang X."/>
            <person name="Li Y."/>
            <person name="Ning Z."/>
            <person name="He Z."/>
            <person name="Teodor R."/>
            <person name="Lu Y."/>
            <person name="Bowser T.A."/>
            <person name="Graham I.A."/>
            <person name="Ye K."/>
        </authorList>
    </citation>
    <scope>NUCLEOTIDE SEQUENCE [LARGE SCALE GENOMIC DNA]</scope>
    <source>
        <strain evidence="2">cv. HN1</strain>
        <tissue evidence="1">Leaves</tissue>
    </source>
</reference>
<sequence>MSQFLLRALLGPINSDDTTSAADMD</sequence>
<evidence type="ECO:0000313" key="1">
    <source>
        <dbReference type="EMBL" id="RZC55454.1"/>
    </source>
</evidence>
<dbReference type="Proteomes" id="UP000316621">
    <property type="component" value="Chromosome 3"/>
</dbReference>
<organism evidence="1 2">
    <name type="scientific">Papaver somniferum</name>
    <name type="common">Opium poppy</name>
    <dbReference type="NCBI Taxonomy" id="3469"/>
    <lineage>
        <taxon>Eukaryota</taxon>
        <taxon>Viridiplantae</taxon>
        <taxon>Streptophyta</taxon>
        <taxon>Embryophyta</taxon>
        <taxon>Tracheophyta</taxon>
        <taxon>Spermatophyta</taxon>
        <taxon>Magnoliopsida</taxon>
        <taxon>Ranunculales</taxon>
        <taxon>Papaveraceae</taxon>
        <taxon>Papaveroideae</taxon>
        <taxon>Papaver</taxon>
    </lineage>
</organism>
<name>A0A4Y7J2U9_PAPSO</name>
<dbReference type="AlphaFoldDB" id="A0A4Y7J2U9"/>